<name>A0A1L3MIN2_9MICO</name>
<evidence type="ECO:0000313" key="2">
    <source>
        <dbReference type="EMBL" id="APH02275.1"/>
    </source>
</evidence>
<sequence>MPRRVTTTIASLATAALAGVALTSAPATAAPTATTGAPGVPYSCQASLRAYSSTGSLAWYEYSKGIAKSVRVGKNSLGWQPTAAQQVGAGGDPTSFFSTEVATSKGGKLMQIKQNGKFSNGAWSVTQSATTLRSSGWTGTRALVASYGGYLYRLHGSTLTRYKQGAWVDGKLTLSGGSRVGTNWGGVRSMVYERTGVVSGRTIDVFLANDTSGRLVEYRIPRTEPAKWTRTVLRSTGFKSVRALTTSPCGSSGRAIGAITDTDTMYVWYDPKVSDLKGGDIRGGWTGKRGFSRAAFGQ</sequence>
<dbReference type="Gene3D" id="2.115.10.10">
    <property type="entry name" value="Tachylectin 2"/>
    <property type="match status" value="1"/>
</dbReference>
<dbReference type="AlphaFoldDB" id="A0A1L3MIN2"/>
<reference evidence="2 3" key="1">
    <citation type="submission" date="2015-11" db="EMBL/GenBank/DDBJ databases">
        <authorList>
            <person name="Zhang Y."/>
            <person name="Guo Z."/>
        </authorList>
    </citation>
    <scope>NUCLEOTIDE SEQUENCE [LARGE SCALE GENOMIC DNA]</scope>
    <source>
        <strain evidence="2 3">YFY001</strain>
    </source>
</reference>
<dbReference type="KEGG" id="jte:ASJ30_12645"/>
<feature type="signal peptide" evidence="1">
    <location>
        <begin position="1"/>
        <end position="29"/>
    </location>
</feature>
<keyword evidence="3" id="KW-1185">Reference proteome</keyword>
<dbReference type="EMBL" id="CP013290">
    <property type="protein sequence ID" value="APH02275.1"/>
    <property type="molecule type" value="Genomic_DNA"/>
</dbReference>
<evidence type="ECO:0000313" key="3">
    <source>
        <dbReference type="Proteomes" id="UP000182938"/>
    </source>
</evidence>
<evidence type="ECO:0008006" key="4">
    <source>
        <dbReference type="Google" id="ProtNLM"/>
    </source>
</evidence>
<gene>
    <name evidence="2" type="ORF">ASJ30_12645</name>
</gene>
<proteinExistence type="predicted"/>
<evidence type="ECO:0000256" key="1">
    <source>
        <dbReference type="SAM" id="SignalP"/>
    </source>
</evidence>
<protein>
    <recommendedName>
        <fullName evidence="4">Tachylectin</fullName>
    </recommendedName>
</protein>
<dbReference type="Proteomes" id="UP000182938">
    <property type="component" value="Chromosome"/>
</dbReference>
<feature type="chain" id="PRO_5009855377" description="Tachylectin" evidence="1">
    <location>
        <begin position="30"/>
        <end position="298"/>
    </location>
</feature>
<keyword evidence="1" id="KW-0732">Signal</keyword>
<organism evidence="2 3">
    <name type="scientific">Janibacter indicus</name>
    <dbReference type="NCBI Taxonomy" id="857417"/>
    <lineage>
        <taxon>Bacteria</taxon>
        <taxon>Bacillati</taxon>
        <taxon>Actinomycetota</taxon>
        <taxon>Actinomycetes</taxon>
        <taxon>Micrococcales</taxon>
        <taxon>Intrasporangiaceae</taxon>
        <taxon>Janibacter</taxon>
    </lineage>
</organism>
<dbReference type="RefSeq" id="WP_072625428.1">
    <property type="nucleotide sequence ID" value="NZ_CP013290.1"/>
</dbReference>
<accession>A0A1L3MIN2</accession>